<dbReference type="InterPro" id="IPR036388">
    <property type="entry name" value="WH-like_DNA-bd_sf"/>
</dbReference>
<gene>
    <name evidence="3" type="ORF">E7272_07675</name>
</gene>
<dbReference type="EMBL" id="SVER01000017">
    <property type="protein sequence ID" value="MBE5919711.1"/>
    <property type="molecule type" value="Genomic_DNA"/>
</dbReference>
<dbReference type="AlphaFoldDB" id="A0A927YQR3"/>
<dbReference type="Pfam" id="PF01051">
    <property type="entry name" value="Rep3_N"/>
    <property type="match status" value="1"/>
</dbReference>
<dbReference type="GO" id="GO:0006270">
    <property type="term" value="P:DNA replication initiation"/>
    <property type="evidence" value="ECO:0007669"/>
    <property type="project" value="InterPro"/>
</dbReference>
<dbReference type="SUPFAM" id="SSF46785">
    <property type="entry name" value="Winged helix' DNA-binding domain"/>
    <property type="match status" value="2"/>
</dbReference>
<name>A0A927YQR3_9FIRM</name>
<dbReference type="Pfam" id="PF21205">
    <property type="entry name" value="Rep3_C"/>
    <property type="match status" value="1"/>
</dbReference>
<evidence type="ECO:0000256" key="1">
    <source>
        <dbReference type="ARBA" id="ARBA00038283"/>
    </source>
</evidence>
<organism evidence="3 4">
    <name type="scientific">Pseudobutyrivibrio ruminis</name>
    <dbReference type="NCBI Taxonomy" id="46206"/>
    <lineage>
        <taxon>Bacteria</taxon>
        <taxon>Bacillati</taxon>
        <taxon>Bacillota</taxon>
        <taxon>Clostridia</taxon>
        <taxon>Lachnospirales</taxon>
        <taxon>Lachnospiraceae</taxon>
        <taxon>Pseudobutyrivibrio</taxon>
    </lineage>
</organism>
<evidence type="ECO:0000313" key="3">
    <source>
        <dbReference type="EMBL" id="MBE5919711.1"/>
    </source>
</evidence>
<reference evidence="3" key="1">
    <citation type="submission" date="2019-04" db="EMBL/GenBank/DDBJ databases">
        <title>Evolution of Biomass-Degrading Anaerobic Consortia Revealed by Metagenomics.</title>
        <authorList>
            <person name="Peng X."/>
        </authorList>
    </citation>
    <scope>NUCLEOTIDE SEQUENCE</scope>
    <source>
        <strain evidence="3">SIG311</strain>
    </source>
</reference>
<dbReference type="Proteomes" id="UP000766246">
    <property type="component" value="Unassembled WGS sequence"/>
</dbReference>
<dbReference type="Gene3D" id="1.10.10.10">
    <property type="entry name" value="Winged helix-like DNA-binding domain superfamily/Winged helix DNA-binding domain"/>
    <property type="match status" value="2"/>
</dbReference>
<dbReference type="InterPro" id="IPR000525">
    <property type="entry name" value="Initiator_Rep_WH1"/>
</dbReference>
<evidence type="ECO:0000313" key="4">
    <source>
        <dbReference type="Proteomes" id="UP000766246"/>
    </source>
</evidence>
<evidence type="ECO:0000259" key="2">
    <source>
        <dbReference type="Pfam" id="PF01051"/>
    </source>
</evidence>
<sequence>MMNSKKNVPIYEMTATISNGLAQSKINSTEVEDVVMSLGIARIQINSTNNPDYPYPLVADVYAGDLLELGVSDPNHVYTVLKSMAVEIQDRKVITEDTKNGILDVYTVVPKTRYIDGKGHLKLFFAPDIRKDIIGLEDNFTTYSIYKLAILKSPGAKALYKNLQAITYKIPKGKNRCFDYQVRISELKFTLGFASIDNEEVQKVIMKNKKTPEKIDWDYLYENLPPKEKKYERKQNFENNVIIPCQQEFKDKCDFAFDYEFKKEGRSYKYILFHIYKNKPKEEYATLGKILSKHPLDETKTLATLNAFYTEFEGHNDLTEKNIEDFLNDASYDLDLVRMAIQLADDYGYEKINNYVGWIRSAIKGKWPGENGKGKQATKMPVMSDNQAERCLALAKKGTTYEKFISALEMEGVYLGKLYEMYSALEILEMYGRYLRKEPIFEENANG</sequence>
<dbReference type="InterPro" id="IPR036390">
    <property type="entry name" value="WH_DNA-bd_sf"/>
</dbReference>
<dbReference type="GO" id="GO:0003887">
    <property type="term" value="F:DNA-directed DNA polymerase activity"/>
    <property type="evidence" value="ECO:0007669"/>
    <property type="project" value="InterPro"/>
</dbReference>
<comment type="caution">
    <text evidence="3">The sequence shown here is derived from an EMBL/GenBank/DDBJ whole genome shotgun (WGS) entry which is preliminary data.</text>
</comment>
<comment type="similarity">
    <text evidence="1">Belongs to the initiator RepB protein family.</text>
</comment>
<proteinExistence type="inferred from homology"/>
<feature type="domain" description="Initiator Rep protein WH1" evidence="2">
    <location>
        <begin position="17"/>
        <end position="163"/>
    </location>
</feature>
<protein>
    <submittedName>
        <fullName evidence="3">Replication initiation protein</fullName>
    </submittedName>
</protein>
<accession>A0A927YQR3</accession>